<evidence type="ECO:0000313" key="3">
    <source>
        <dbReference type="Proteomes" id="UP000619479"/>
    </source>
</evidence>
<accession>A0A919IEE0</accession>
<dbReference type="AlphaFoldDB" id="A0A919IEE0"/>
<sequence>MLGQHVRAPPDEEHEGQVEEELQPGRRAVGVTIDVRWPYQLAFFLVFLVQPLPIRHALVDTRLTEIRINVFTMRKALAYIDGR</sequence>
<protein>
    <submittedName>
        <fullName evidence="2">Uncharacterized protein</fullName>
    </submittedName>
</protein>
<name>A0A919IEE0_9ACTN</name>
<feature type="compositionally biased region" description="Basic and acidic residues" evidence="1">
    <location>
        <begin position="8"/>
        <end position="17"/>
    </location>
</feature>
<reference evidence="2" key="1">
    <citation type="submission" date="2021-01" db="EMBL/GenBank/DDBJ databases">
        <title>Whole genome shotgun sequence of Actinoplanes cyaneus NBRC 14990.</title>
        <authorList>
            <person name="Komaki H."/>
            <person name="Tamura T."/>
        </authorList>
    </citation>
    <scope>NUCLEOTIDE SEQUENCE</scope>
    <source>
        <strain evidence="2">NBRC 14990</strain>
    </source>
</reference>
<organism evidence="2 3">
    <name type="scientific">Actinoplanes cyaneus</name>
    <dbReference type="NCBI Taxonomy" id="52696"/>
    <lineage>
        <taxon>Bacteria</taxon>
        <taxon>Bacillati</taxon>
        <taxon>Actinomycetota</taxon>
        <taxon>Actinomycetes</taxon>
        <taxon>Micromonosporales</taxon>
        <taxon>Micromonosporaceae</taxon>
        <taxon>Actinoplanes</taxon>
    </lineage>
</organism>
<evidence type="ECO:0000256" key="1">
    <source>
        <dbReference type="SAM" id="MobiDB-lite"/>
    </source>
</evidence>
<comment type="caution">
    <text evidence="2">The sequence shown here is derived from an EMBL/GenBank/DDBJ whole genome shotgun (WGS) entry which is preliminary data.</text>
</comment>
<dbReference type="Proteomes" id="UP000619479">
    <property type="component" value="Unassembled WGS sequence"/>
</dbReference>
<proteinExistence type="predicted"/>
<dbReference type="EMBL" id="BOMH01000013">
    <property type="protein sequence ID" value="GID63691.1"/>
    <property type="molecule type" value="Genomic_DNA"/>
</dbReference>
<gene>
    <name evidence="2" type="ORF">Acy02nite_15720</name>
</gene>
<keyword evidence="3" id="KW-1185">Reference proteome</keyword>
<evidence type="ECO:0000313" key="2">
    <source>
        <dbReference type="EMBL" id="GID63691.1"/>
    </source>
</evidence>
<feature type="region of interest" description="Disordered" evidence="1">
    <location>
        <begin position="1"/>
        <end position="22"/>
    </location>
</feature>